<dbReference type="NCBIfam" id="TIGR01128">
    <property type="entry name" value="holA"/>
    <property type="match status" value="1"/>
</dbReference>
<evidence type="ECO:0000256" key="1">
    <source>
        <dbReference type="ARBA" id="ARBA00012417"/>
    </source>
</evidence>
<sequence>MPTSSTTEQLSHLASLSKFPVAVLALAPDSIRLQRLCEHLLSLASKTTEDRQSSSAQALKKITAADLNKQSWKSMKEELGALSLFSSNSFFIISNIEKLPLEIARDLIDFIPSIPFSTHLILLGSSLPASHVLLKHFRTVKCLVELEELKGSALKRWVQKELRQQGGFTQGEAMVVDILIDLGDGSPDKISRLISLLSLYCDSERALVAHIRSLFSDKTHANEFQLVDAISRGDQKTMLFELSQSLRGGKSPLSILGLISKNLITLLNIKALQQAQVSDSRIKDRLGIPDWLYRKYSTNSRYLDLKRAKKACAAILRADS</sequence>
<dbReference type="InterPro" id="IPR048466">
    <property type="entry name" value="DNA_pol3_delta-like_C"/>
</dbReference>
<dbReference type="EC" id="2.7.7.7" evidence="1"/>
<reference evidence="9 10" key="1">
    <citation type="journal article" date="2020" name="Biotechnol. Biofuels">
        <title>New insights from the biogas microbiome by comprehensive genome-resolved metagenomics of nearly 1600 species originating from multiple anaerobic digesters.</title>
        <authorList>
            <person name="Campanaro S."/>
            <person name="Treu L."/>
            <person name="Rodriguez-R L.M."/>
            <person name="Kovalovszki A."/>
            <person name="Ziels R.M."/>
            <person name="Maus I."/>
            <person name="Zhu X."/>
            <person name="Kougias P.G."/>
            <person name="Basile A."/>
            <person name="Luo G."/>
            <person name="Schluter A."/>
            <person name="Konstantinidis K.T."/>
            <person name="Angelidaki I."/>
        </authorList>
    </citation>
    <scope>NUCLEOTIDE SEQUENCE [LARGE SCALE GENOMIC DNA]</scope>
    <source>
        <strain evidence="9">AS27yjCOA_65</strain>
    </source>
</reference>
<dbReference type="SUPFAM" id="SSF48019">
    <property type="entry name" value="post-AAA+ oligomerization domain-like"/>
    <property type="match status" value="1"/>
</dbReference>
<evidence type="ECO:0000256" key="2">
    <source>
        <dbReference type="ARBA" id="ARBA00022679"/>
    </source>
</evidence>
<dbReference type="GO" id="GO:0009360">
    <property type="term" value="C:DNA polymerase III complex"/>
    <property type="evidence" value="ECO:0007669"/>
    <property type="project" value="TreeGrafter"/>
</dbReference>
<protein>
    <recommendedName>
        <fullName evidence="1">DNA-directed DNA polymerase</fullName>
        <ecNumber evidence="1">2.7.7.7</ecNumber>
    </recommendedName>
</protein>
<keyword evidence="5" id="KW-0239">DNA-directed DNA polymerase</keyword>
<evidence type="ECO:0000256" key="3">
    <source>
        <dbReference type="ARBA" id="ARBA00022695"/>
    </source>
</evidence>
<evidence type="ECO:0000313" key="10">
    <source>
        <dbReference type="Proteomes" id="UP000524246"/>
    </source>
</evidence>
<gene>
    <name evidence="9" type="primary">holA</name>
    <name evidence="9" type="ORF">GYA55_01280</name>
</gene>
<feature type="domain" description="DNA polymerase III delta subunit-like C-terminal" evidence="8">
    <location>
        <begin position="222"/>
        <end position="319"/>
    </location>
</feature>
<dbReference type="InterPro" id="IPR008921">
    <property type="entry name" value="DNA_pol3_clamp-load_cplx_C"/>
</dbReference>
<evidence type="ECO:0000256" key="6">
    <source>
        <dbReference type="ARBA" id="ARBA00034754"/>
    </source>
</evidence>
<dbReference type="PANTHER" id="PTHR34388">
    <property type="entry name" value="DNA POLYMERASE III SUBUNIT DELTA"/>
    <property type="match status" value="1"/>
</dbReference>
<evidence type="ECO:0000313" key="9">
    <source>
        <dbReference type="EMBL" id="NMC61779.1"/>
    </source>
</evidence>
<evidence type="ECO:0000256" key="7">
    <source>
        <dbReference type="ARBA" id="ARBA00049244"/>
    </source>
</evidence>
<comment type="catalytic activity">
    <reaction evidence="7">
        <text>DNA(n) + a 2'-deoxyribonucleoside 5'-triphosphate = DNA(n+1) + diphosphate</text>
        <dbReference type="Rhea" id="RHEA:22508"/>
        <dbReference type="Rhea" id="RHEA-COMP:17339"/>
        <dbReference type="Rhea" id="RHEA-COMP:17340"/>
        <dbReference type="ChEBI" id="CHEBI:33019"/>
        <dbReference type="ChEBI" id="CHEBI:61560"/>
        <dbReference type="ChEBI" id="CHEBI:173112"/>
        <dbReference type="EC" id="2.7.7.7"/>
    </reaction>
</comment>
<evidence type="ECO:0000259" key="8">
    <source>
        <dbReference type="Pfam" id="PF21694"/>
    </source>
</evidence>
<dbReference type="GO" id="GO:0003887">
    <property type="term" value="F:DNA-directed DNA polymerase activity"/>
    <property type="evidence" value="ECO:0007669"/>
    <property type="project" value="UniProtKB-KW"/>
</dbReference>
<keyword evidence="2 9" id="KW-0808">Transferase</keyword>
<keyword evidence="4" id="KW-0235">DNA replication</keyword>
<accession>A0A7X9FQ62</accession>
<comment type="similarity">
    <text evidence="6">Belongs to the DNA polymerase HolA subunit family.</text>
</comment>
<dbReference type="Proteomes" id="UP000524246">
    <property type="component" value="Unassembled WGS sequence"/>
</dbReference>
<dbReference type="GO" id="GO:0003677">
    <property type="term" value="F:DNA binding"/>
    <property type="evidence" value="ECO:0007669"/>
    <property type="project" value="InterPro"/>
</dbReference>
<dbReference type="Gene3D" id="1.20.272.10">
    <property type="match status" value="1"/>
</dbReference>
<dbReference type="InterPro" id="IPR027417">
    <property type="entry name" value="P-loop_NTPase"/>
</dbReference>
<evidence type="ECO:0000256" key="4">
    <source>
        <dbReference type="ARBA" id="ARBA00022705"/>
    </source>
</evidence>
<dbReference type="Pfam" id="PF21694">
    <property type="entry name" value="DNA_pol3_delta_C"/>
    <property type="match status" value="1"/>
</dbReference>
<organism evidence="9 10">
    <name type="scientific">SAR324 cluster bacterium</name>
    <dbReference type="NCBI Taxonomy" id="2024889"/>
    <lineage>
        <taxon>Bacteria</taxon>
        <taxon>Deltaproteobacteria</taxon>
        <taxon>SAR324 cluster</taxon>
    </lineage>
</organism>
<feature type="non-terminal residue" evidence="9">
    <location>
        <position position="320"/>
    </location>
</feature>
<comment type="caution">
    <text evidence="9">The sequence shown here is derived from an EMBL/GenBank/DDBJ whole genome shotgun (WGS) entry which is preliminary data.</text>
</comment>
<dbReference type="AlphaFoldDB" id="A0A7X9FQ62"/>
<dbReference type="GO" id="GO:0006261">
    <property type="term" value="P:DNA-templated DNA replication"/>
    <property type="evidence" value="ECO:0007669"/>
    <property type="project" value="TreeGrafter"/>
</dbReference>
<proteinExistence type="inferred from homology"/>
<name>A0A7X9FQ62_9DELT</name>
<keyword evidence="3 9" id="KW-0548">Nucleotidyltransferase</keyword>
<dbReference type="PANTHER" id="PTHR34388:SF1">
    <property type="entry name" value="DNA POLYMERASE III SUBUNIT DELTA"/>
    <property type="match status" value="1"/>
</dbReference>
<dbReference type="EMBL" id="JAAZON010000047">
    <property type="protein sequence ID" value="NMC61779.1"/>
    <property type="molecule type" value="Genomic_DNA"/>
</dbReference>
<evidence type="ECO:0000256" key="5">
    <source>
        <dbReference type="ARBA" id="ARBA00022932"/>
    </source>
</evidence>
<dbReference type="SUPFAM" id="SSF52540">
    <property type="entry name" value="P-loop containing nucleoside triphosphate hydrolases"/>
    <property type="match status" value="1"/>
</dbReference>
<dbReference type="InterPro" id="IPR005790">
    <property type="entry name" value="DNA_polIII_delta"/>
</dbReference>